<name>G0UCT5_TRYVY</name>
<protein>
    <submittedName>
        <fullName evidence="8">Uncharacterized protein</fullName>
    </submittedName>
</protein>
<feature type="region of interest" description="Disordered" evidence="7">
    <location>
        <begin position="64"/>
        <end position="110"/>
    </location>
</feature>
<organism evidence="8">
    <name type="scientific">Trypanosoma vivax (strain Y486)</name>
    <dbReference type="NCBI Taxonomy" id="1055687"/>
    <lineage>
        <taxon>Eukaryota</taxon>
        <taxon>Discoba</taxon>
        <taxon>Euglenozoa</taxon>
        <taxon>Kinetoplastea</taxon>
        <taxon>Metakinetoplastina</taxon>
        <taxon>Trypanosomatida</taxon>
        <taxon>Trypanosomatidae</taxon>
        <taxon>Trypanosoma</taxon>
        <taxon>Duttonella</taxon>
    </lineage>
</organism>
<dbReference type="InterPro" id="IPR042618">
    <property type="entry name" value="IQCG"/>
</dbReference>
<dbReference type="AlphaFoldDB" id="G0UCT5"/>
<evidence type="ECO:0000256" key="1">
    <source>
        <dbReference type="ARBA" id="ARBA00004245"/>
    </source>
</evidence>
<feature type="region of interest" description="Disordered" evidence="7">
    <location>
        <begin position="1"/>
        <end position="25"/>
    </location>
</feature>
<evidence type="ECO:0000256" key="3">
    <source>
        <dbReference type="ARBA" id="ARBA00022490"/>
    </source>
</evidence>
<keyword evidence="3" id="KW-0963">Cytoplasm</keyword>
<keyword evidence="6" id="KW-0175">Coiled coil</keyword>
<proteinExistence type="predicted"/>
<dbReference type="PANTHER" id="PTHR14871:SF1">
    <property type="entry name" value="DYNEIN REGULATORY COMPLEX PROTEIN 9"/>
    <property type="match status" value="1"/>
</dbReference>
<keyword evidence="4" id="KW-0206">Cytoskeleton</keyword>
<dbReference type="EMBL" id="HE573027">
    <property type="protein sequence ID" value="CCC53645.1"/>
    <property type="molecule type" value="Genomic_DNA"/>
</dbReference>
<accession>G0UCT5</accession>
<evidence type="ECO:0000256" key="6">
    <source>
        <dbReference type="SAM" id="Coils"/>
    </source>
</evidence>
<dbReference type="GO" id="GO:0005737">
    <property type="term" value="C:cytoplasm"/>
    <property type="evidence" value="ECO:0007669"/>
    <property type="project" value="TreeGrafter"/>
</dbReference>
<gene>
    <name evidence="8" type="ORF">TVY486_1111290</name>
</gene>
<reference evidence="8" key="1">
    <citation type="journal article" date="2012" name="Proc. Natl. Acad. Sci. U.S.A.">
        <title>Antigenic diversity is generated by distinct evolutionary mechanisms in African trypanosome species.</title>
        <authorList>
            <person name="Jackson A.P."/>
            <person name="Berry A."/>
            <person name="Aslett M."/>
            <person name="Allison H.C."/>
            <person name="Burton P."/>
            <person name="Vavrova-Anderson J."/>
            <person name="Brown R."/>
            <person name="Browne H."/>
            <person name="Corton N."/>
            <person name="Hauser H."/>
            <person name="Gamble J."/>
            <person name="Gilderthorp R."/>
            <person name="Marcello L."/>
            <person name="McQuillan J."/>
            <person name="Otto T.D."/>
            <person name="Quail M.A."/>
            <person name="Sanders M.J."/>
            <person name="van Tonder A."/>
            <person name="Ginger M.L."/>
            <person name="Field M.C."/>
            <person name="Barry J.D."/>
            <person name="Hertz-Fowler C."/>
            <person name="Berriman M."/>
        </authorList>
    </citation>
    <scope>NUCLEOTIDE SEQUENCE</scope>
    <source>
        <strain evidence="8">Y486</strain>
    </source>
</reference>
<comment type="subcellular location">
    <subcellularLocation>
        <location evidence="2">Cell projection</location>
    </subcellularLocation>
    <subcellularLocation>
        <location evidence="1">Cytoplasm</location>
        <location evidence="1">Cytoskeleton</location>
    </subcellularLocation>
</comment>
<keyword evidence="5" id="KW-0966">Cell projection</keyword>
<evidence type="ECO:0000256" key="4">
    <source>
        <dbReference type="ARBA" id="ARBA00023212"/>
    </source>
</evidence>
<dbReference type="GO" id="GO:0044782">
    <property type="term" value="P:cilium organization"/>
    <property type="evidence" value="ECO:0007669"/>
    <property type="project" value="TreeGrafter"/>
</dbReference>
<dbReference type="GO" id="GO:0005856">
    <property type="term" value="C:cytoskeleton"/>
    <property type="evidence" value="ECO:0007669"/>
    <property type="project" value="UniProtKB-SubCell"/>
</dbReference>
<feature type="coiled-coil region" evidence="6">
    <location>
        <begin position="342"/>
        <end position="401"/>
    </location>
</feature>
<evidence type="ECO:0000313" key="8">
    <source>
        <dbReference type="EMBL" id="CCC53645.1"/>
    </source>
</evidence>
<evidence type="ECO:0000256" key="2">
    <source>
        <dbReference type="ARBA" id="ARBA00004316"/>
    </source>
</evidence>
<feature type="region of interest" description="Disordered" evidence="7">
    <location>
        <begin position="493"/>
        <end position="522"/>
    </location>
</feature>
<dbReference type="VEuPathDB" id="TriTrypDB:TvY486_1111290"/>
<dbReference type="GO" id="GO:0031514">
    <property type="term" value="C:motile cilium"/>
    <property type="evidence" value="ECO:0007669"/>
    <property type="project" value="TreeGrafter"/>
</dbReference>
<dbReference type="PANTHER" id="PTHR14871">
    <property type="entry name" value="DYNEIN REGULATORY COMPLEX PROTEIN 9"/>
    <property type="match status" value="1"/>
</dbReference>
<dbReference type="PROSITE" id="PS50096">
    <property type="entry name" value="IQ"/>
    <property type="match status" value="1"/>
</dbReference>
<evidence type="ECO:0000256" key="7">
    <source>
        <dbReference type="SAM" id="MobiDB-lite"/>
    </source>
</evidence>
<sequence>MIGLHSRSATVSPDKRFNSTVGGAQTSDARIAECKPIGFIAVNRVVAVLKKAIDRLELLSLVDTTAPDGGAGDSPDRNAAGSVSKSPAGGTGAASTTSNGRDRSRGSTPRRAAVIKEGAEGLSQRALRDVNAALRMAAEKERTIRPTVADLVEEQKRLERRYAELLQKTVRMNPNPNEPLLDPSCFANVQDSEELNLMEELKQTSKRLREHNKILFTRLKDNPNDYDNWKKVSNERAELLQLLQSVVKDLTAGYASARPPPSRLGPFSRRGSRVGLGAAVVSDNTSNDVRDANVSIASNRFGSSLQLRRSSRNASASRIPLTSSFERFAKLIANEQSAQKWADELVLKEKELNQNVKQLQQELKLQKQLKEKDVSELRQRVSELKAQLREEKKNMKQQSDIARFAAEAAHEAIQRIIDGKEQAVNEAMQLDASTQSVEMYAHQAFKDHLLERTAAMDDLAMQWDKKNQSEVKRAEARKIDLEQMRQQCAERLQKAREDRESEQQLKQKRDTERSNEEASKIAEELRRNNIYEAVSKIQSTIRAMFTRQALTVLKKKALKKKRAAEKK</sequence>
<dbReference type="OMA" id="CTQLQDN"/>
<evidence type="ECO:0000256" key="5">
    <source>
        <dbReference type="ARBA" id="ARBA00023273"/>
    </source>
</evidence>